<dbReference type="RefSeq" id="XP_023463987.1">
    <property type="nucleotide sequence ID" value="XM_023611458.1"/>
</dbReference>
<dbReference type="Pfam" id="PF11374">
    <property type="entry name" value="DUF3176"/>
    <property type="match status" value="1"/>
</dbReference>
<evidence type="ECO:0000313" key="2">
    <source>
        <dbReference type="EMBL" id="PHZ10279.1"/>
    </source>
</evidence>
<feature type="transmembrane region" description="Helical" evidence="1">
    <location>
        <begin position="529"/>
        <end position="550"/>
    </location>
</feature>
<dbReference type="InterPro" id="IPR021514">
    <property type="entry name" value="DUF3176"/>
</dbReference>
<sequence>MPISDKKWKYSSTEDIPLAETVTNRNDGNIHDRSSYPYEDRNENKRSFSVLLKSLFLVFVSIFFATAILLVLLNADGKPLDYTLAKMKITSLISLLLNLYAIFTGSGIAMAISEYKWIKLRNGAPLTVADIYDGCTRGMGGFLTAIRGAFIDIVLIFALVFNLGLLVLSPVSQELIVPVSLKRNLTSIVDSHLYYNEPFYVNDRTNLSSLPIPPTLNGLTYDNYLIPMSFANVARHAPFNGAYTCPSYADYCVFRNKSFVSTSLDCTPVTDQEPIVNQSNYKELTTPARYYTEIEQNKTLVNVPKFFYAGEMLNRTFHDLQNYKPPLAPGGFITLGLLYSDYDPQYRPYVGNQTFVLAYPKTRCCSALTEIGDISYARCTFRSSLNTTDWKTSNGTLVKHGQETSVPITFDFDHVLGNNTALFQATKDADNTTRSIGVMINAYLMQQALLKEFISPQYRPFIQYLRVWNMNYPTTITMFDYLKPAMQMFDLNYAIAPYVTGGYFTQTTTEGLIFATDPPVYSTNKIYCYILFALMFLPVVWWLIVWSIGIKHSNGRGNSQISLMTMEMTPLASQSLRNISNMSSSEAFKRAKSIRVKIGNHATEDKKRLVLKLEDEHGIAH</sequence>
<keyword evidence="1" id="KW-0472">Membrane</keyword>
<name>A0A2G4SND0_RHIZD</name>
<dbReference type="AlphaFoldDB" id="A0A2G4SND0"/>
<proteinExistence type="predicted"/>
<keyword evidence="1" id="KW-0812">Transmembrane</keyword>
<dbReference type="STRING" id="1340429.A0A2G4SND0"/>
<keyword evidence="3" id="KW-1185">Reference proteome</keyword>
<keyword evidence="1" id="KW-1133">Transmembrane helix</keyword>
<feature type="transmembrane region" description="Helical" evidence="1">
    <location>
        <begin position="149"/>
        <end position="168"/>
    </location>
</feature>
<dbReference type="Proteomes" id="UP000242254">
    <property type="component" value="Unassembled WGS sequence"/>
</dbReference>
<dbReference type="EMBL" id="KZ303855">
    <property type="protein sequence ID" value="PHZ10279.1"/>
    <property type="molecule type" value="Genomic_DNA"/>
</dbReference>
<organism evidence="2 3">
    <name type="scientific">Rhizopus microsporus ATCC 52813</name>
    <dbReference type="NCBI Taxonomy" id="1340429"/>
    <lineage>
        <taxon>Eukaryota</taxon>
        <taxon>Fungi</taxon>
        <taxon>Fungi incertae sedis</taxon>
        <taxon>Mucoromycota</taxon>
        <taxon>Mucoromycotina</taxon>
        <taxon>Mucoromycetes</taxon>
        <taxon>Mucorales</taxon>
        <taxon>Mucorineae</taxon>
        <taxon>Rhizopodaceae</taxon>
        <taxon>Rhizopus</taxon>
    </lineage>
</organism>
<reference evidence="2 3" key="1">
    <citation type="journal article" date="2016" name="Proc. Natl. Acad. Sci. U.S.A.">
        <title>Lipid metabolic changes in an early divergent fungus govern the establishment of a mutualistic symbiosis with endobacteria.</title>
        <authorList>
            <person name="Lastovetsky O.A."/>
            <person name="Gaspar M.L."/>
            <person name="Mondo S.J."/>
            <person name="LaButti K.M."/>
            <person name="Sandor L."/>
            <person name="Grigoriev I.V."/>
            <person name="Henry S.A."/>
            <person name="Pawlowska T.E."/>
        </authorList>
    </citation>
    <scope>NUCLEOTIDE SEQUENCE [LARGE SCALE GENOMIC DNA]</scope>
    <source>
        <strain evidence="2 3">ATCC 52813</strain>
    </source>
</reference>
<evidence type="ECO:0000256" key="1">
    <source>
        <dbReference type="SAM" id="Phobius"/>
    </source>
</evidence>
<protein>
    <submittedName>
        <fullName evidence="2">Uncharacterized protein</fullName>
    </submittedName>
</protein>
<accession>A0A2G4SND0</accession>
<feature type="transmembrane region" description="Helical" evidence="1">
    <location>
        <begin position="92"/>
        <end position="112"/>
    </location>
</feature>
<evidence type="ECO:0000313" key="3">
    <source>
        <dbReference type="Proteomes" id="UP000242254"/>
    </source>
</evidence>
<dbReference type="GeneID" id="35442448"/>
<gene>
    <name evidence="2" type="ORF">RHIMIDRAFT_260381</name>
</gene>
<feature type="transmembrane region" description="Helical" evidence="1">
    <location>
        <begin position="50"/>
        <end position="72"/>
    </location>
</feature>